<evidence type="ECO:0000313" key="12">
    <source>
        <dbReference type="Proteomes" id="UP000215896"/>
    </source>
</evidence>
<comment type="pathway">
    <text evidence="1 8">Metabolic intermediate biosynthesis; chorismate biosynthesis; chorismate from D-erythrose 4-phosphate and phosphoenolpyruvate: step 6/7.</text>
</comment>
<dbReference type="GO" id="GO:0009073">
    <property type="term" value="P:aromatic amino acid family biosynthetic process"/>
    <property type="evidence" value="ECO:0007669"/>
    <property type="project" value="UniProtKB-KW"/>
</dbReference>
<dbReference type="InterPro" id="IPR001986">
    <property type="entry name" value="Enolpyruvate_Tfrase_dom"/>
</dbReference>
<dbReference type="UniPathway" id="UPA00053">
    <property type="reaction ID" value="UER00089"/>
</dbReference>
<evidence type="ECO:0000256" key="8">
    <source>
        <dbReference type="HAMAP-Rule" id="MF_00210"/>
    </source>
</evidence>
<dbReference type="InterPro" id="IPR013792">
    <property type="entry name" value="RNA3'P_cycl/enolpyr_Trfase_a/b"/>
</dbReference>
<feature type="binding site" evidence="8">
    <location>
        <position position="409"/>
    </location>
    <ligand>
        <name>phosphoenolpyruvate</name>
        <dbReference type="ChEBI" id="CHEBI:58702"/>
    </ligand>
</feature>
<evidence type="ECO:0000313" key="11">
    <source>
        <dbReference type="EMBL" id="OYO14415.1"/>
    </source>
</evidence>
<dbReference type="InterPro" id="IPR036968">
    <property type="entry name" value="Enolpyruvate_Tfrase_sf"/>
</dbReference>
<sequence length="466" mass="49368">MSTPSHSDLSGADRPARSAPPRRAADTGPWPAPIAAEPVHATVRVPGSKSETNRALVLAALADGPSTITGGLDARDTRLMRDGLRTLGVGIDDSGPSWRITPPADGFSAGGDIDCGLAGTVMRFLPPIAALAPGTVGFRGDAEATKRPMGPLLDALSDIGAEIDPADTQHLPFTVTGRPDLPGGPVLVDSSSSSQYLSALLLVGARFARGLDVRHIGPTLPSRPHIEMTVQMLRERGVRIEQQGTDRWIVQPGPIAARDTTIEPDLTNAAAFLAAAVITAGEVRVLDWPERTNQPGDLAREVFEAFGASVERRDGALVVRGQDRLRGVDLDLSAASELTPVVAALASVARDTSHLRGVAHIRGHETDRLAALETELNRLGSHTRQTHDGLVIHPRVLHGGEWRTYADHRMAHAGALLGLLVDDITLDDVGCTAKTLPEFPMLWTKMLDDSDEWSERGNGSTGGVQA</sequence>
<feature type="binding site" evidence="8">
    <location>
        <position position="195"/>
    </location>
    <ligand>
        <name>phosphoenolpyruvate</name>
        <dbReference type="ChEBI" id="CHEBI:58702"/>
    </ligand>
</feature>
<comment type="caution">
    <text evidence="11">The sequence shown here is derived from an EMBL/GenBank/DDBJ whole genome shotgun (WGS) entry which is preliminary data.</text>
</comment>
<evidence type="ECO:0000256" key="3">
    <source>
        <dbReference type="ARBA" id="ARBA00022490"/>
    </source>
</evidence>
<feature type="binding site" evidence="8">
    <location>
        <position position="222"/>
    </location>
    <ligand>
        <name>3-phosphoshikimate</name>
        <dbReference type="ChEBI" id="CHEBI:145989"/>
    </ligand>
</feature>
<accession>A0A255GF24</accession>
<dbReference type="NCBIfam" id="TIGR01356">
    <property type="entry name" value="aroA"/>
    <property type="match status" value="1"/>
</dbReference>
<feature type="domain" description="Enolpyruvate transferase" evidence="10">
    <location>
        <begin position="37"/>
        <end position="440"/>
    </location>
</feature>
<keyword evidence="12" id="KW-1185">Reference proteome</keyword>
<evidence type="ECO:0000256" key="4">
    <source>
        <dbReference type="ARBA" id="ARBA00022605"/>
    </source>
</evidence>
<dbReference type="GO" id="GO:0003866">
    <property type="term" value="F:3-phosphoshikimate 1-carboxyvinyltransferase activity"/>
    <property type="evidence" value="ECO:0007669"/>
    <property type="project" value="UniProtKB-UniRule"/>
</dbReference>
<comment type="catalytic activity">
    <reaction evidence="7">
        <text>3-phosphoshikimate + phosphoenolpyruvate = 5-O-(1-carboxyvinyl)-3-phosphoshikimate + phosphate</text>
        <dbReference type="Rhea" id="RHEA:21256"/>
        <dbReference type="ChEBI" id="CHEBI:43474"/>
        <dbReference type="ChEBI" id="CHEBI:57701"/>
        <dbReference type="ChEBI" id="CHEBI:58702"/>
        <dbReference type="ChEBI" id="CHEBI:145989"/>
        <dbReference type="EC" id="2.5.1.19"/>
    </reaction>
    <physiologicalReaction direction="left-to-right" evidence="7">
        <dbReference type="Rhea" id="RHEA:21257"/>
    </physiologicalReaction>
</comment>
<comment type="subcellular location">
    <subcellularLocation>
        <location evidence="8">Cytoplasm</location>
    </subcellularLocation>
</comment>
<evidence type="ECO:0000256" key="1">
    <source>
        <dbReference type="ARBA" id="ARBA00004811"/>
    </source>
</evidence>
<dbReference type="FunFam" id="3.65.10.10:FF:000011">
    <property type="entry name" value="3-phosphoshikimate 1-carboxyvinyltransferase"/>
    <property type="match status" value="1"/>
</dbReference>
<feature type="binding site" evidence="8">
    <location>
        <position position="147"/>
    </location>
    <ligand>
        <name>phosphoenolpyruvate</name>
        <dbReference type="ChEBI" id="CHEBI:58702"/>
    </ligand>
</feature>
<evidence type="ECO:0000256" key="5">
    <source>
        <dbReference type="ARBA" id="ARBA00022679"/>
    </source>
</evidence>
<feature type="binding site" evidence="8">
    <location>
        <position position="368"/>
    </location>
    <ligand>
        <name>phosphoenolpyruvate</name>
        <dbReference type="ChEBI" id="CHEBI:58702"/>
    </ligand>
</feature>
<keyword evidence="3 8" id="KW-0963">Cytoplasm</keyword>
<evidence type="ECO:0000256" key="6">
    <source>
        <dbReference type="ARBA" id="ARBA00023141"/>
    </source>
</evidence>
<dbReference type="PANTHER" id="PTHR21090:SF5">
    <property type="entry name" value="PENTAFUNCTIONAL AROM POLYPEPTIDE"/>
    <property type="match status" value="1"/>
</dbReference>
<dbReference type="Pfam" id="PF00275">
    <property type="entry name" value="EPSP_synthase"/>
    <property type="match status" value="1"/>
</dbReference>
<feature type="binding site" evidence="8">
    <location>
        <position position="434"/>
    </location>
    <ligand>
        <name>phosphoenolpyruvate</name>
        <dbReference type="ChEBI" id="CHEBI:58702"/>
    </ligand>
</feature>
<dbReference type="GO" id="GO:0008652">
    <property type="term" value="P:amino acid biosynthetic process"/>
    <property type="evidence" value="ECO:0007669"/>
    <property type="project" value="UniProtKB-KW"/>
</dbReference>
<comment type="similarity">
    <text evidence="2 8">Belongs to the EPSP synthase family.</text>
</comment>
<feature type="region of interest" description="Disordered" evidence="9">
    <location>
        <begin position="1"/>
        <end position="34"/>
    </location>
</feature>
<dbReference type="Gene3D" id="3.65.10.10">
    <property type="entry name" value="Enolpyruvate transferase domain"/>
    <property type="match status" value="2"/>
</dbReference>
<feature type="binding site" evidence="8">
    <location>
        <position position="195"/>
    </location>
    <ligand>
        <name>3-phosphoshikimate</name>
        <dbReference type="ChEBI" id="CHEBI:145989"/>
    </ligand>
</feature>
<dbReference type="InterPro" id="IPR006264">
    <property type="entry name" value="EPSP_synthase"/>
</dbReference>
<comment type="function">
    <text evidence="8">Catalyzes the transfer of the enolpyruvyl moiety of phosphoenolpyruvate (PEP) to the 5-hydroxyl of shikimate-3-phosphate (S3P) to produce enolpyruvyl shikimate-3-phosphate and inorganic phosphate.</text>
</comment>
<gene>
    <name evidence="8 11" type="primary">aroA</name>
    <name evidence="11" type="ORF">CGZ94_07340</name>
</gene>
<feature type="binding site" evidence="8">
    <location>
        <position position="49"/>
    </location>
    <ligand>
        <name>phosphoenolpyruvate</name>
        <dbReference type="ChEBI" id="CHEBI:58702"/>
    </ligand>
</feature>
<dbReference type="RefSeq" id="WP_094405233.1">
    <property type="nucleotide sequence ID" value="NZ_NMVN01000016.1"/>
</dbReference>
<evidence type="ECO:0000259" key="10">
    <source>
        <dbReference type="Pfam" id="PF00275"/>
    </source>
</evidence>
<feature type="active site" description="Proton acceptor" evidence="8">
    <location>
        <position position="337"/>
    </location>
</feature>
<keyword evidence="4 8" id="KW-0028">Amino-acid biosynthesis</keyword>
<dbReference type="PIRSF" id="PIRSF000505">
    <property type="entry name" value="EPSPS"/>
    <property type="match status" value="1"/>
</dbReference>
<feature type="binding site" evidence="8">
    <location>
        <position position="54"/>
    </location>
    <ligand>
        <name>3-phosphoshikimate</name>
        <dbReference type="ChEBI" id="CHEBI:145989"/>
    </ligand>
</feature>
<dbReference type="EC" id="2.5.1.19" evidence="8"/>
<dbReference type="OrthoDB" id="9809920at2"/>
<proteinExistence type="inferred from homology"/>
<dbReference type="Proteomes" id="UP000215896">
    <property type="component" value="Unassembled WGS sequence"/>
</dbReference>
<name>A0A255GF24_9ACTN</name>
<organism evidence="11 12">
    <name type="scientific">Enemella evansiae</name>
    <dbReference type="NCBI Taxonomy" id="2016499"/>
    <lineage>
        <taxon>Bacteria</taxon>
        <taxon>Bacillati</taxon>
        <taxon>Actinomycetota</taxon>
        <taxon>Actinomycetes</taxon>
        <taxon>Propionibacteriales</taxon>
        <taxon>Propionibacteriaceae</taxon>
        <taxon>Enemella</taxon>
    </lineage>
</organism>
<dbReference type="CDD" id="cd01556">
    <property type="entry name" value="EPSP_synthase"/>
    <property type="match status" value="1"/>
</dbReference>
<dbReference type="FunFam" id="3.65.10.10:FF:000010">
    <property type="entry name" value="3-phosphoshikimate 1-carboxyvinyltransferase"/>
    <property type="match status" value="1"/>
</dbReference>
<dbReference type="EMBL" id="NMVO01000012">
    <property type="protein sequence ID" value="OYO14415.1"/>
    <property type="molecule type" value="Genomic_DNA"/>
</dbReference>
<feature type="binding site" evidence="8">
    <location>
        <position position="194"/>
    </location>
    <ligand>
        <name>3-phosphoshikimate</name>
        <dbReference type="ChEBI" id="CHEBI:145989"/>
    </ligand>
</feature>
<dbReference type="AlphaFoldDB" id="A0A255GF24"/>
<evidence type="ECO:0000256" key="7">
    <source>
        <dbReference type="ARBA" id="ARBA00044633"/>
    </source>
</evidence>
<feature type="binding site" evidence="8">
    <location>
        <position position="49"/>
    </location>
    <ligand>
        <name>3-phosphoshikimate</name>
        <dbReference type="ChEBI" id="CHEBI:145989"/>
    </ligand>
</feature>
<comment type="subunit">
    <text evidence="8">Monomer.</text>
</comment>
<evidence type="ECO:0000256" key="9">
    <source>
        <dbReference type="SAM" id="MobiDB-lite"/>
    </source>
</evidence>
<dbReference type="PROSITE" id="PS00104">
    <property type="entry name" value="EPSP_SYNTHASE_1"/>
    <property type="match status" value="1"/>
</dbReference>
<dbReference type="SUPFAM" id="SSF55205">
    <property type="entry name" value="EPT/RTPC-like"/>
    <property type="match status" value="1"/>
</dbReference>
<dbReference type="HAMAP" id="MF_00210">
    <property type="entry name" value="EPSP_synth"/>
    <property type="match status" value="1"/>
</dbReference>
<dbReference type="InterPro" id="IPR023193">
    <property type="entry name" value="EPSP_synthase_CS"/>
</dbReference>
<feature type="binding site" evidence="8">
    <location>
        <position position="119"/>
    </location>
    <ligand>
        <name>phosphoenolpyruvate</name>
        <dbReference type="ChEBI" id="CHEBI:58702"/>
    </ligand>
</feature>
<protein>
    <recommendedName>
        <fullName evidence="8">3-phosphoshikimate 1-carboxyvinyltransferase</fullName>
        <ecNumber evidence="8">2.5.1.19</ecNumber>
    </recommendedName>
    <alternativeName>
        <fullName evidence="8">5-enolpyruvylshikimate-3-phosphate synthase</fullName>
        <shortName evidence="8">EPSP synthase</shortName>
        <shortName evidence="8">EPSPS</shortName>
    </alternativeName>
</protein>
<feature type="binding site" evidence="8">
    <location>
        <position position="364"/>
    </location>
    <ligand>
        <name>3-phosphoshikimate</name>
        <dbReference type="ChEBI" id="CHEBI:145989"/>
    </ligand>
</feature>
<evidence type="ECO:0000256" key="2">
    <source>
        <dbReference type="ARBA" id="ARBA00009948"/>
    </source>
</evidence>
<keyword evidence="5 8" id="KW-0808">Transferase</keyword>
<dbReference type="GO" id="GO:0009423">
    <property type="term" value="P:chorismate biosynthetic process"/>
    <property type="evidence" value="ECO:0007669"/>
    <property type="project" value="UniProtKB-UniRule"/>
</dbReference>
<feature type="binding site" evidence="8">
    <location>
        <position position="50"/>
    </location>
    <ligand>
        <name>3-phosphoshikimate</name>
        <dbReference type="ChEBI" id="CHEBI:145989"/>
    </ligand>
</feature>
<feature type="binding site" evidence="8">
    <location>
        <position position="193"/>
    </location>
    <ligand>
        <name>3-phosphoshikimate</name>
        <dbReference type="ChEBI" id="CHEBI:145989"/>
    </ligand>
</feature>
<dbReference type="GO" id="GO:0005737">
    <property type="term" value="C:cytoplasm"/>
    <property type="evidence" value="ECO:0007669"/>
    <property type="project" value="UniProtKB-SubCell"/>
</dbReference>
<keyword evidence="6 8" id="KW-0057">Aromatic amino acid biosynthesis</keyword>
<reference evidence="11 12" key="1">
    <citation type="submission" date="2017-07" db="EMBL/GenBank/DDBJ databases">
        <title>Draft whole genome sequences of clinical Proprionibacteriaceae strains.</title>
        <authorList>
            <person name="Bernier A.-M."/>
            <person name="Bernard K."/>
            <person name="Domingo M.-C."/>
        </authorList>
    </citation>
    <scope>NUCLEOTIDE SEQUENCE [LARGE SCALE GENOMIC DNA]</scope>
    <source>
        <strain evidence="11 12">NML 030167</strain>
    </source>
</reference>
<comment type="caution">
    <text evidence="8">Lacks conserved residue(s) required for the propagation of feature annotation.</text>
</comment>
<dbReference type="PANTHER" id="PTHR21090">
    <property type="entry name" value="AROM/DEHYDROQUINATE SYNTHASE"/>
    <property type="match status" value="1"/>
</dbReference>
<dbReference type="PROSITE" id="PS00885">
    <property type="entry name" value="EPSP_SYNTHASE_2"/>
    <property type="match status" value="1"/>
</dbReference>
<feature type="binding site" evidence="8">
    <location>
        <position position="337"/>
    </location>
    <ligand>
        <name>3-phosphoshikimate</name>
        <dbReference type="ChEBI" id="CHEBI:145989"/>
    </ligand>
</feature>